<dbReference type="RefSeq" id="WP_245640495.1">
    <property type="nucleotide sequence ID" value="NZ_CVRB01000004.1"/>
</dbReference>
<evidence type="ECO:0000313" key="5">
    <source>
        <dbReference type="Proteomes" id="UP000199087"/>
    </source>
</evidence>
<keyword evidence="3" id="KW-1133">Transmembrane helix</keyword>
<dbReference type="NCBIfam" id="NF041002">
    <property type="entry name" value="pilin_ComGF"/>
    <property type="match status" value="1"/>
</dbReference>
<dbReference type="GO" id="GO:0009986">
    <property type="term" value="C:cell surface"/>
    <property type="evidence" value="ECO:0007669"/>
    <property type="project" value="UniProtKB-SubCell"/>
</dbReference>
<dbReference type="AlphaFoldDB" id="A0A0U1P1H6"/>
<keyword evidence="5" id="KW-1185">Reference proteome</keyword>
<name>A0A0U1P1H6_9BACI</name>
<dbReference type="Proteomes" id="UP000199087">
    <property type="component" value="Unassembled WGS sequence"/>
</dbReference>
<keyword evidence="3" id="KW-0812">Transmembrane</keyword>
<evidence type="ECO:0000313" key="4">
    <source>
        <dbReference type="EMBL" id="CRK84119.1"/>
    </source>
</evidence>
<accession>A0A0U1P1H6</accession>
<reference evidence="5" key="1">
    <citation type="submission" date="2015-05" db="EMBL/GenBank/DDBJ databases">
        <authorList>
            <person name="Urmite Genomes"/>
        </authorList>
    </citation>
    <scope>NUCLEOTIDE SEQUENCE [LARGE SCALE GENOMIC DNA]</scope>
    <source>
        <strain evidence="5">LF1</strain>
    </source>
</reference>
<evidence type="ECO:0000256" key="2">
    <source>
        <dbReference type="ARBA" id="ARBA00023287"/>
    </source>
</evidence>
<organism evidence="4 5">
    <name type="scientific">Neobacillus massiliamazoniensis</name>
    <dbReference type="NCBI Taxonomy" id="1499688"/>
    <lineage>
        <taxon>Bacteria</taxon>
        <taxon>Bacillati</taxon>
        <taxon>Bacillota</taxon>
        <taxon>Bacilli</taxon>
        <taxon>Bacillales</taxon>
        <taxon>Bacillaceae</taxon>
        <taxon>Neobacillus</taxon>
    </lineage>
</organism>
<feature type="transmembrane region" description="Helical" evidence="3">
    <location>
        <begin position="21"/>
        <end position="44"/>
    </location>
</feature>
<dbReference type="InterPro" id="IPR016977">
    <property type="entry name" value="ComGF"/>
</dbReference>
<dbReference type="NCBIfam" id="TIGR02532">
    <property type="entry name" value="IV_pilin_GFxxxE"/>
    <property type="match status" value="1"/>
</dbReference>
<dbReference type="GO" id="GO:0030420">
    <property type="term" value="P:establishment of competence for transformation"/>
    <property type="evidence" value="ECO:0007669"/>
    <property type="project" value="UniProtKB-KW"/>
</dbReference>
<sequence length="158" mass="18341">MKNTLLFQKQKCALHLNEKAFTLIESLLALSIFTIIAFFMTPIFQVMLKNIDPPSRIQELEWEVFCSQIKKEIRLSSHAEVVAGRLYLTEDNDTIIFEKYGSNIRRRVNSTGHEITLQNVADLTFILVNNAVKIYVKDIWGKEYVLTALSLFNWNIDQ</sequence>
<comment type="subcellular location">
    <subcellularLocation>
        <location evidence="1">Cell surface</location>
    </subcellularLocation>
</comment>
<keyword evidence="3" id="KW-0472">Membrane</keyword>
<dbReference type="Pfam" id="PF15980">
    <property type="entry name" value="ComGF"/>
    <property type="match status" value="1"/>
</dbReference>
<dbReference type="InterPro" id="IPR012902">
    <property type="entry name" value="N_methyl_site"/>
</dbReference>
<gene>
    <name evidence="4" type="ORF">BN000_04120</name>
</gene>
<evidence type="ECO:0000256" key="1">
    <source>
        <dbReference type="ARBA" id="ARBA00004241"/>
    </source>
</evidence>
<dbReference type="STRING" id="1499688.BN000_04120"/>
<protein>
    <recommendedName>
        <fullName evidence="6">Competence protein ComGF</fullName>
    </recommendedName>
</protein>
<evidence type="ECO:0008006" key="6">
    <source>
        <dbReference type="Google" id="ProtNLM"/>
    </source>
</evidence>
<dbReference type="EMBL" id="CVRB01000004">
    <property type="protein sequence ID" value="CRK84119.1"/>
    <property type="molecule type" value="Genomic_DNA"/>
</dbReference>
<dbReference type="Pfam" id="PF07963">
    <property type="entry name" value="N_methyl"/>
    <property type="match status" value="1"/>
</dbReference>
<evidence type="ECO:0000256" key="3">
    <source>
        <dbReference type="SAM" id="Phobius"/>
    </source>
</evidence>
<proteinExistence type="predicted"/>
<keyword evidence="2" id="KW-0178">Competence</keyword>